<dbReference type="Pfam" id="PF00149">
    <property type="entry name" value="Metallophos"/>
    <property type="match status" value="1"/>
</dbReference>
<name>A0A834LB49_RHOSS</name>
<organism evidence="3 4">
    <name type="scientific">Rhododendron simsii</name>
    <name type="common">Sims's rhododendron</name>
    <dbReference type="NCBI Taxonomy" id="118357"/>
    <lineage>
        <taxon>Eukaryota</taxon>
        <taxon>Viridiplantae</taxon>
        <taxon>Streptophyta</taxon>
        <taxon>Embryophyta</taxon>
        <taxon>Tracheophyta</taxon>
        <taxon>Spermatophyta</taxon>
        <taxon>Magnoliopsida</taxon>
        <taxon>eudicotyledons</taxon>
        <taxon>Gunneridae</taxon>
        <taxon>Pentapetalae</taxon>
        <taxon>asterids</taxon>
        <taxon>Ericales</taxon>
        <taxon>Ericaceae</taxon>
        <taxon>Ericoideae</taxon>
        <taxon>Rhodoreae</taxon>
        <taxon>Rhododendron</taxon>
    </lineage>
</organism>
<feature type="region of interest" description="Disordered" evidence="1">
    <location>
        <begin position="1"/>
        <end position="20"/>
    </location>
</feature>
<evidence type="ECO:0000313" key="4">
    <source>
        <dbReference type="Proteomes" id="UP000626092"/>
    </source>
</evidence>
<reference evidence="3" key="1">
    <citation type="submission" date="2019-11" db="EMBL/GenBank/DDBJ databases">
        <authorList>
            <person name="Liu Y."/>
            <person name="Hou J."/>
            <person name="Li T.-Q."/>
            <person name="Guan C.-H."/>
            <person name="Wu X."/>
            <person name="Wu H.-Z."/>
            <person name="Ling F."/>
            <person name="Zhang R."/>
            <person name="Shi X.-G."/>
            <person name="Ren J.-P."/>
            <person name="Chen E.-F."/>
            <person name="Sun J.-M."/>
        </authorList>
    </citation>
    <scope>NUCLEOTIDE SEQUENCE</scope>
    <source>
        <strain evidence="3">Adult_tree_wgs_1</strain>
        <tissue evidence="3">Leaves</tissue>
    </source>
</reference>
<evidence type="ECO:0000313" key="3">
    <source>
        <dbReference type="EMBL" id="KAF7131548.1"/>
    </source>
</evidence>
<feature type="region of interest" description="Disordered" evidence="1">
    <location>
        <begin position="52"/>
        <end position="71"/>
    </location>
</feature>
<feature type="compositionally biased region" description="Polar residues" evidence="1">
    <location>
        <begin position="7"/>
        <end position="20"/>
    </location>
</feature>
<dbReference type="OrthoDB" id="5976022at2759"/>
<feature type="domain" description="Calcineurin-like phosphoesterase" evidence="2">
    <location>
        <begin position="78"/>
        <end position="192"/>
    </location>
</feature>
<evidence type="ECO:0000259" key="2">
    <source>
        <dbReference type="Pfam" id="PF00149"/>
    </source>
</evidence>
<dbReference type="CDD" id="cd07425">
    <property type="entry name" value="MPP_Shelphs"/>
    <property type="match status" value="1"/>
</dbReference>
<sequence length="517" mass="56395">MAGVGVSDTTASTTDHLHPTTSITCQTLPHLLSSFVDTFVDFSVSGGLFLPPNPLNPNNNPNNPNPRQLQTTYPSPNRLVAIGDLHGDLHKSRQALTLAGLIDASGRWTGGAATVVQVGDVLDRGGEELKILYFLEKLRREAEKCGGRVVTMNGNHEIMNIDGDFRYVTQAGLDEFKVWADWYCIGNSMKSLCNGLEKPKDPFRGLPSVFPNVKSEITNGIRARIAALRPEGPISSRFLANNLTVAVVGESVFVHGGLLPDHVTYGLDRINEEVRNWISGMKQGVVPSGLIRGRNSVVWLRRFSDELAKKCDCSMLEHVLRTIPGAKRMIMGHTIQESGINGVCKNQAIRIDVGMSKGCGDGLPEVLEIIGNSHLRVLTSNPLYLNRYQSSVESNQKEGIGLLIPEHGPRPVEEGIATAIVITGKDYSGTCVPVWFCLVHWCSFYFLSEAEGQMVPSNIVIDGMVMSYDIGACSCNSYLNQNCGMFADEGIASFAIRISNHFPPPNPSFPFPTPESK</sequence>
<proteinExistence type="predicted"/>
<dbReference type="PANTHER" id="PTHR47680">
    <property type="entry name" value="SHEWANELLA-LIKE PROTEIN PHOSPHATASE 2"/>
    <property type="match status" value="1"/>
</dbReference>
<dbReference type="AlphaFoldDB" id="A0A834LB49"/>
<dbReference type="Gene3D" id="3.60.21.10">
    <property type="match status" value="1"/>
</dbReference>
<feature type="compositionally biased region" description="Low complexity" evidence="1">
    <location>
        <begin position="56"/>
        <end position="66"/>
    </location>
</feature>
<dbReference type="EMBL" id="WJXA01000009">
    <property type="protein sequence ID" value="KAF7131548.1"/>
    <property type="molecule type" value="Genomic_DNA"/>
</dbReference>
<dbReference type="Proteomes" id="UP000626092">
    <property type="component" value="Unassembled WGS sequence"/>
</dbReference>
<dbReference type="GO" id="GO:0016787">
    <property type="term" value="F:hydrolase activity"/>
    <property type="evidence" value="ECO:0007669"/>
    <property type="project" value="InterPro"/>
</dbReference>
<gene>
    <name evidence="3" type="ORF">RHSIM_Rhsim09G0008800</name>
</gene>
<evidence type="ECO:0000256" key="1">
    <source>
        <dbReference type="SAM" id="MobiDB-lite"/>
    </source>
</evidence>
<dbReference type="SUPFAM" id="SSF56300">
    <property type="entry name" value="Metallo-dependent phosphatases"/>
    <property type="match status" value="1"/>
</dbReference>
<dbReference type="InterPro" id="IPR029052">
    <property type="entry name" value="Metallo-depent_PP-like"/>
</dbReference>
<accession>A0A834LB49</accession>
<comment type="caution">
    <text evidence="3">The sequence shown here is derived from an EMBL/GenBank/DDBJ whole genome shotgun (WGS) entry which is preliminary data.</text>
</comment>
<dbReference type="InterPro" id="IPR041787">
    <property type="entry name" value="MPP_Shelphs"/>
</dbReference>
<dbReference type="InterPro" id="IPR004843">
    <property type="entry name" value="Calcineurin-like_PHP"/>
</dbReference>
<keyword evidence="4" id="KW-1185">Reference proteome</keyword>
<dbReference type="PANTHER" id="PTHR47680:SF2">
    <property type="entry name" value="SHEWANELLA-LIKE PROTEIN PHOSPHATASE 2"/>
    <property type="match status" value="1"/>
</dbReference>
<protein>
    <recommendedName>
        <fullName evidence="2">Calcineurin-like phosphoesterase domain-containing protein</fullName>
    </recommendedName>
</protein>